<dbReference type="Proteomes" id="UP001189429">
    <property type="component" value="Unassembled WGS sequence"/>
</dbReference>
<evidence type="ECO:0000313" key="3">
    <source>
        <dbReference type="Proteomes" id="UP001189429"/>
    </source>
</evidence>
<accession>A0ABN9PJA2</accession>
<name>A0ABN9PJA2_9DINO</name>
<feature type="region of interest" description="Disordered" evidence="1">
    <location>
        <begin position="36"/>
        <end position="58"/>
    </location>
</feature>
<sequence>MLRVDARQLSLDHRTAALAGEGNVLLGDMEAREASMQAFEERQRRRAGARGGLESASEAVRRQSVLPSHWASSAASCDGLATAPIHEREAPELSQRLPEVARGLCVGKDCVRKSGRPDSRIEVNRMCGGVNEAVLPRGTRPETVFSIVRSDVNERFTSRGHFGYGSYLVEDAGFSLHPSPPRPSLPRPPGPASIRWRCDACRSRRVSPIPALSRCGPLRCSVRSNQTAGFNVERSGPSFPPPAPTIPPPVPPPAPRLGASEADRCATRGRRRQDGALAACCVQDARTSIGARTAFSSAASLWAMPLGRRVADGMPMVDHRVFPSSREVRSWRELGGVVRHTSISLVPQFGDRDHARRELDLKFACG</sequence>
<organism evidence="2 3">
    <name type="scientific">Prorocentrum cordatum</name>
    <dbReference type="NCBI Taxonomy" id="2364126"/>
    <lineage>
        <taxon>Eukaryota</taxon>
        <taxon>Sar</taxon>
        <taxon>Alveolata</taxon>
        <taxon>Dinophyceae</taxon>
        <taxon>Prorocentrales</taxon>
        <taxon>Prorocentraceae</taxon>
        <taxon>Prorocentrum</taxon>
    </lineage>
</organism>
<protein>
    <recommendedName>
        <fullName evidence="4">Poly [ADP-ribose] polymerase</fullName>
    </recommendedName>
</protein>
<evidence type="ECO:0000313" key="2">
    <source>
        <dbReference type="EMBL" id="CAK0793074.1"/>
    </source>
</evidence>
<gene>
    <name evidence="2" type="ORF">PCOR1329_LOCUS3488</name>
</gene>
<evidence type="ECO:0000256" key="1">
    <source>
        <dbReference type="SAM" id="MobiDB-lite"/>
    </source>
</evidence>
<dbReference type="EMBL" id="CAUYUJ010000893">
    <property type="protein sequence ID" value="CAK0793074.1"/>
    <property type="molecule type" value="Genomic_DNA"/>
</dbReference>
<reference evidence="2" key="1">
    <citation type="submission" date="2023-10" db="EMBL/GenBank/DDBJ databases">
        <authorList>
            <person name="Chen Y."/>
            <person name="Shah S."/>
            <person name="Dougan E. K."/>
            <person name="Thang M."/>
            <person name="Chan C."/>
        </authorList>
    </citation>
    <scope>NUCLEOTIDE SEQUENCE [LARGE SCALE GENOMIC DNA]</scope>
</reference>
<proteinExistence type="predicted"/>
<evidence type="ECO:0008006" key="4">
    <source>
        <dbReference type="Google" id="ProtNLM"/>
    </source>
</evidence>
<comment type="caution">
    <text evidence="2">The sequence shown here is derived from an EMBL/GenBank/DDBJ whole genome shotgun (WGS) entry which is preliminary data.</text>
</comment>
<keyword evidence="3" id="KW-1185">Reference proteome</keyword>